<gene>
    <name evidence="1" type="ORF">MRB53_011318</name>
</gene>
<keyword evidence="2" id="KW-1185">Reference proteome</keyword>
<dbReference type="Proteomes" id="UP001234297">
    <property type="component" value="Chromosome 3"/>
</dbReference>
<evidence type="ECO:0000313" key="1">
    <source>
        <dbReference type="EMBL" id="KAJ8637051.1"/>
    </source>
</evidence>
<evidence type="ECO:0000313" key="2">
    <source>
        <dbReference type="Proteomes" id="UP001234297"/>
    </source>
</evidence>
<name>A0ACC2LUN6_PERAE</name>
<proteinExistence type="predicted"/>
<protein>
    <submittedName>
        <fullName evidence="1">Uncharacterized protein</fullName>
    </submittedName>
</protein>
<reference evidence="1 2" key="1">
    <citation type="journal article" date="2022" name="Hortic Res">
        <title>A haplotype resolved chromosomal level avocado genome allows analysis of novel avocado genes.</title>
        <authorList>
            <person name="Nath O."/>
            <person name="Fletcher S.J."/>
            <person name="Hayward A."/>
            <person name="Shaw L.M."/>
            <person name="Masouleh A.K."/>
            <person name="Furtado A."/>
            <person name="Henry R.J."/>
            <person name="Mitter N."/>
        </authorList>
    </citation>
    <scope>NUCLEOTIDE SEQUENCE [LARGE SCALE GENOMIC DNA]</scope>
    <source>
        <strain evidence="2">cv. Hass</strain>
    </source>
</reference>
<sequence length="126" mass="14993">MMQEEKRSSASFRLYHHHNRSKSIILLHSSESISAECDSLTTYQRLSQSMRLPDELPVNGRKRKAWYALSRFFVLGQQEKDGDHMDKRKEDEKKKKKKKTTTARGNSRWSSWLPDPNWRWPVQGWS</sequence>
<organism evidence="1 2">
    <name type="scientific">Persea americana</name>
    <name type="common">Avocado</name>
    <dbReference type="NCBI Taxonomy" id="3435"/>
    <lineage>
        <taxon>Eukaryota</taxon>
        <taxon>Viridiplantae</taxon>
        <taxon>Streptophyta</taxon>
        <taxon>Embryophyta</taxon>
        <taxon>Tracheophyta</taxon>
        <taxon>Spermatophyta</taxon>
        <taxon>Magnoliopsida</taxon>
        <taxon>Magnoliidae</taxon>
        <taxon>Laurales</taxon>
        <taxon>Lauraceae</taxon>
        <taxon>Persea</taxon>
    </lineage>
</organism>
<comment type="caution">
    <text evidence="1">The sequence shown here is derived from an EMBL/GenBank/DDBJ whole genome shotgun (WGS) entry which is preliminary data.</text>
</comment>
<dbReference type="EMBL" id="CM056811">
    <property type="protein sequence ID" value="KAJ8637051.1"/>
    <property type="molecule type" value="Genomic_DNA"/>
</dbReference>
<accession>A0ACC2LUN6</accession>